<dbReference type="PANTHER" id="PTHR13690">
    <property type="entry name" value="TRANSCRIPTION FACTOR POSF21-RELATED"/>
    <property type="match status" value="1"/>
</dbReference>
<evidence type="ECO:0000256" key="2">
    <source>
        <dbReference type="SAM" id="MobiDB-lite"/>
    </source>
</evidence>
<keyword evidence="4" id="KW-1185">Reference proteome</keyword>
<keyword evidence="1" id="KW-0175">Coiled coil</keyword>
<evidence type="ECO:0000256" key="1">
    <source>
        <dbReference type="SAM" id="Coils"/>
    </source>
</evidence>
<feature type="region of interest" description="Disordered" evidence="2">
    <location>
        <begin position="68"/>
        <end position="150"/>
    </location>
</feature>
<proteinExistence type="predicted"/>
<accession>A0ABQ9LK82</accession>
<dbReference type="EMBL" id="JARPOI010000012">
    <property type="protein sequence ID" value="KAJ9167365.1"/>
    <property type="molecule type" value="Genomic_DNA"/>
</dbReference>
<comment type="caution">
    <text evidence="3">The sequence shown here is derived from an EMBL/GenBank/DDBJ whole genome shotgun (WGS) entry which is preliminary data.</text>
</comment>
<reference evidence="3 4" key="1">
    <citation type="journal article" date="2023" name="Plant Biotechnol. J.">
        <title>Chromosome-level wild Hevea brasiliensis genome provides new tools for genomic-assisted breeding and valuable loci to elevate rubber yield.</title>
        <authorList>
            <person name="Cheng H."/>
            <person name="Song X."/>
            <person name="Hu Y."/>
            <person name="Wu T."/>
            <person name="Yang Q."/>
            <person name="An Z."/>
            <person name="Feng S."/>
            <person name="Deng Z."/>
            <person name="Wu W."/>
            <person name="Zeng X."/>
            <person name="Tu M."/>
            <person name="Wang X."/>
            <person name="Huang H."/>
        </authorList>
    </citation>
    <scope>NUCLEOTIDE SEQUENCE [LARGE SCALE GENOMIC DNA]</scope>
    <source>
        <strain evidence="3">MT/VB/25A 57/8</strain>
    </source>
</reference>
<gene>
    <name evidence="3" type="ORF">P3X46_022024</name>
</gene>
<evidence type="ECO:0000313" key="4">
    <source>
        <dbReference type="Proteomes" id="UP001174677"/>
    </source>
</evidence>
<name>A0ABQ9LK82_HEVBR</name>
<evidence type="ECO:0000313" key="3">
    <source>
        <dbReference type="EMBL" id="KAJ9167365.1"/>
    </source>
</evidence>
<feature type="coiled-coil region" evidence="1">
    <location>
        <begin position="16"/>
        <end position="47"/>
    </location>
</feature>
<dbReference type="Proteomes" id="UP001174677">
    <property type="component" value="Chromosome 12"/>
</dbReference>
<protein>
    <submittedName>
        <fullName evidence="3">Uncharacterized protein</fullName>
    </submittedName>
</protein>
<sequence>RDTTGLSTENTELKLRLQAMEQQAQLRDALNEALKKEVERLKIATGETMSPSESFNLGMHQIPYAPANYFPLPQQPGPASHPNMQLPPFSHSQHNMPAHHLHQTHSHAVSEIMKNDPLGRLQGLDISSKGPNIVKSEGPSLSASESSSTF</sequence>
<dbReference type="PANTHER" id="PTHR13690:SF122">
    <property type="entry name" value="ATBZIP TRANSCRIPTION FACTOR"/>
    <property type="match status" value="1"/>
</dbReference>
<feature type="compositionally biased region" description="Low complexity" evidence="2">
    <location>
        <begin position="136"/>
        <end position="150"/>
    </location>
</feature>
<feature type="non-terminal residue" evidence="3">
    <location>
        <position position="1"/>
    </location>
</feature>
<organism evidence="3 4">
    <name type="scientific">Hevea brasiliensis</name>
    <name type="common">Para rubber tree</name>
    <name type="synonym">Siphonia brasiliensis</name>
    <dbReference type="NCBI Taxonomy" id="3981"/>
    <lineage>
        <taxon>Eukaryota</taxon>
        <taxon>Viridiplantae</taxon>
        <taxon>Streptophyta</taxon>
        <taxon>Embryophyta</taxon>
        <taxon>Tracheophyta</taxon>
        <taxon>Spermatophyta</taxon>
        <taxon>Magnoliopsida</taxon>
        <taxon>eudicotyledons</taxon>
        <taxon>Gunneridae</taxon>
        <taxon>Pentapetalae</taxon>
        <taxon>rosids</taxon>
        <taxon>fabids</taxon>
        <taxon>Malpighiales</taxon>
        <taxon>Euphorbiaceae</taxon>
        <taxon>Crotonoideae</taxon>
        <taxon>Micrandreae</taxon>
        <taxon>Hevea</taxon>
    </lineage>
</organism>